<evidence type="ECO:0000259" key="7">
    <source>
        <dbReference type="PROSITE" id="PS51986"/>
    </source>
</evidence>
<evidence type="ECO:0000313" key="10">
    <source>
        <dbReference type="Proteomes" id="UP000624325"/>
    </source>
</evidence>
<organism evidence="9 10">
    <name type="scientific">Asanoa iriomotensis</name>
    <dbReference type="NCBI Taxonomy" id="234613"/>
    <lineage>
        <taxon>Bacteria</taxon>
        <taxon>Bacillati</taxon>
        <taxon>Actinomycetota</taxon>
        <taxon>Actinomycetes</taxon>
        <taxon>Micromonosporales</taxon>
        <taxon>Micromonosporaceae</taxon>
        <taxon>Asanoa</taxon>
    </lineage>
</organism>
<dbReference type="PROSITE" id="PS51986">
    <property type="entry name" value="GS_BETA_GRASP"/>
    <property type="match status" value="1"/>
</dbReference>
<reference evidence="9 10" key="1">
    <citation type="submission" date="2021-01" db="EMBL/GenBank/DDBJ databases">
        <title>Whole genome shotgun sequence of Asanoa iriomotensis NBRC 100142.</title>
        <authorList>
            <person name="Komaki H."/>
            <person name="Tamura T."/>
        </authorList>
    </citation>
    <scope>NUCLEOTIDE SEQUENCE [LARGE SCALE GENOMIC DNA]</scope>
    <source>
        <strain evidence="9 10">NBRC 100142</strain>
    </source>
</reference>
<dbReference type="InterPro" id="IPR008147">
    <property type="entry name" value="Gln_synt_N"/>
</dbReference>
<dbReference type="Gene3D" id="3.30.590.10">
    <property type="entry name" value="Glutamine synthetase/guanido kinase, catalytic domain"/>
    <property type="match status" value="1"/>
</dbReference>
<dbReference type="InterPro" id="IPR036651">
    <property type="entry name" value="Gln_synt_N_sf"/>
</dbReference>
<gene>
    <name evidence="9" type="ORF">Air01nite_14430</name>
</gene>
<dbReference type="PROSITE" id="PS51987">
    <property type="entry name" value="GS_CATALYTIC"/>
    <property type="match status" value="1"/>
</dbReference>
<dbReference type="Proteomes" id="UP000624325">
    <property type="component" value="Unassembled WGS sequence"/>
</dbReference>
<evidence type="ECO:0000256" key="4">
    <source>
        <dbReference type="ARBA" id="ARBA00022840"/>
    </source>
</evidence>
<evidence type="ECO:0000256" key="3">
    <source>
        <dbReference type="ARBA" id="ARBA00022741"/>
    </source>
</evidence>
<dbReference type="PANTHER" id="PTHR43785:SF12">
    <property type="entry name" value="TYPE-1 GLUTAMINE SYNTHETASE 2"/>
    <property type="match status" value="1"/>
</dbReference>
<keyword evidence="4" id="KW-0067">ATP-binding</keyword>
<evidence type="ECO:0000256" key="2">
    <source>
        <dbReference type="ARBA" id="ARBA00022598"/>
    </source>
</evidence>
<feature type="domain" description="GS catalytic" evidence="8">
    <location>
        <begin position="122"/>
        <end position="450"/>
    </location>
</feature>
<dbReference type="Pfam" id="PF00120">
    <property type="entry name" value="Gln-synt_C"/>
    <property type="match status" value="1"/>
</dbReference>
<dbReference type="PANTHER" id="PTHR43785">
    <property type="entry name" value="GAMMA-GLUTAMYLPUTRESCINE SYNTHETASE"/>
    <property type="match status" value="1"/>
</dbReference>
<dbReference type="EMBL" id="BONC01000006">
    <property type="protein sequence ID" value="GIF55348.1"/>
    <property type="molecule type" value="Genomic_DNA"/>
</dbReference>
<sequence>MDASDRDRRADEARAAADRLAADGIDGVALTWVDTTGVTRVKAVPLARLPHAAAWGAGAAPVFDTFLVDDGSVLGQFAGGPVGDLRLHPDLGRLVPLAASPGWAWAPAERFDQAGEPHPLDGRWLLQREVGRLAGLEVRCGFEVEWCVSRGTGDAFVPATTGPAYGMIRLVELAPYLRDVLTALAAQGVAIEQIHPEYAHGQFEVAIAPDDPVGAADTVVLVQETIRGVSAAHGLRPTFAPKVVAGAVGNGRHVHLSVLRDGVSLMSGGGGRVGLDRDGEAFVAGILSRLPALLALGAPSVASYLRLLPSLWAGAYACWGVENREAALRMITGPAANLEVKCVDAAANPYLLLAGLLAAGRAGVVDGALLPEPVPVDPSTLTAEERAARGIERLPTSLAQAVAAFEADEVLAEALGPALVDTVATVRRGEIVLFENVDDETVVAATRWRY</sequence>
<evidence type="ECO:0000313" key="9">
    <source>
        <dbReference type="EMBL" id="GIF55348.1"/>
    </source>
</evidence>
<dbReference type="SUPFAM" id="SSF55931">
    <property type="entry name" value="Glutamine synthetase/guanido kinase"/>
    <property type="match status" value="1"/>
</dbReference>
<dbReference type="InterPro" id="IPR014746">
    <property type="entry name" value="Gln_synth/guanido_kin_cat_dom"/>
</dbReference>
<keyword evidence="10" id="KW-1185">Reference proteome</keyword>
<feature type="domain" description="GS beta-grasp" evidence="7">
    <location>
        <begin position="23"/>
        <end position="115"/>
    </location>
</feature>
<dbReference type="InterPro" id="IPR008146">
    <property type="entry name" value="Gln_synth_cat_dom"/>
</dbReference>
<accession>A0ABQ4BXU6</accession>
<evidence type="ECO:0000256" key="6">
    <source>
        <dbReference type="RuleBase" id="RU000384"/>
    </source>
</evidence>
<dbReference type="SMART" id="SM01230">
    <property type="entry name" value="Gln-synt_C"/>
    <property type="match status" value="1"/>
</dbReference>
<protein>
    <submittedName>
        <fullName evidence="9">Glutamine synthetase</fullName>
    </submittedName>
</protein>
<proteinExistence type="inferred from homology"/>
<dbReference type="RefSeq" id="WP_203701147.1">
    <property type="nucleotide sequence ID" value="NZ_BAAALU010000007.1"/>
</dbReference>
<comment type="similarity">
    <text evidence="1 5 6">Belongs to the glutamine synthetase family.</text>
</comment>
<keyword evidence="3" id="KW-0547">Nucleotide-binding</keyword>
<dbReference type="SUPFAM" id="SSF54368">
    <property type="entry name" value="Glutamine synthetase, N-terminal domain"/>
    <property type="match status" value="1"/>
</dbReference>
<name>A0ABQ4BXU6_9ACTN</name>
<evidence type="ECO:0000259" key="8">
    <source>
        <dbReference type="PROSITE" id="PS51987"/>
    </source>
</evidence>
<evidence type="ECO:0000256" key="5">
    <source>
        <dbReference type="PROSITE-ProRule" id="PRU01330"/>
    </source>
</evidence>
<dbReference type="Gene3D" id="3.10.20.70">
    <property type="entry name" value="Glutamine synthetase, N-terminal domain"/>
    <property type="match status" value="1"/>
</dbReference>
<comment type="caution">
    <text evidence="9">The sequence shown here is derived from an EMBL/GenBank/DDBJ whole genome shotgun (WGS) entry which is preliminary data.</text>
</comment>
<evidence type="ECO:0000256" key="1">
    <source>
        <dbReference type="ARBA" id="ARBA00009897"/>
    </source>
</evidence>
<keyword evidence="2" id="KW-0436">Ligase</keyword>